<dbReference type="PROSITE" id="PS50931">
    <property type="entry name" value="HTH_LYSR"/>
    <property type="match status" value="1"/>
</dbReference>
<keyword evidence="5" id="KW-0804">Transcription</keyword>
<dbReference type="Gene3D" id="3.40.190.10">
    <property type="entry name" value="Periplasmic binding protein-like II"/>
    <property type="match status" value="2"/>
</dbReference>
<dbReference type="PANTHER" id="PTHR30346:SF29">
    <property type="entry name" value="LYSR SUBSTRATE-BINDING"/>
    <property type="match status" value="1"/>
</dbReference>
<gene>
    <name evidence="7" type="ORF">OG579_10560</name>
</gene>
<evidence type="ECO:0000256" key="3">
    <source>
        <dbReference type="ARBA" id="ARBA00023125"/>
    </source>
</evidence>
<dbReference type="KEGG" id="whr:OG579_10560"/>
<organism evidence="7 8">
    <name type="scientific">Williamsia herbipolensis</name>
    <dbReference type="NCBI Taxonomy" id="1603258"/>
    <lineage>
        <taxon>Bacteria</taxon>
        <taxon>Bacillati</taxon>
        <taxon>Actinomycetota</taxon>
        <taxon>Actinomycetes</taxon>
        <taxon>Mycobacteriales</taxon>
        <taxon>Nocardiaceae</taxon>
        <taxon>Williamsia</taxon>
    </lineage>
</organism>
<evidence type="ECO:0000256" key="4">
    <source>
        <dbReference type="ARBA" id="ARBA00023159"/>
    </source>
</evidence>
<accession>A0AAU4K804</accession>
<dbReference type="Gene3D" id="1.10.10.10">
    <property type="entry name" value="Winged helix-like DNA-binding domain superfamily/Winged helix DNA-binding domain"/>
    <property type="match status" value="1"/>
</dbReference>
<dbReference type="GO" id="GO:0032993">
    <property type="term" value="C:protein-DNA complex"/>
    <property type="evidence" value="ECO:0007669"/>
    <property type="project" value="TreeGrafter"/>
</dbReference>
<proteinExistence type="inferred from homology"/>
<keyword evidence="3" id="KW-0238">DNA-binding</keyword>
<keyword evidence="2" id="KW-0805">Transcription regulation</keyword>
<evidence type="ECO:0000256" key="2">
    <source>
        <dbReference type="ARBA" id="ARBA00023015"/>
    </source>
</evidence>
<evidence type="ECO:0000256" key="1">
    <source>
        <dbReference type="ARBA" id="ARBA00009437"/>
    </source>
</evidence>
<name>A0AAU4K804_9NOCA</name>
<dbReference type="InterPro" id="IPR036390">
    <property type="entry name" value="WH_DNA-bd_sf"/>
</dbReference>
<sequence length="298" mass="31154">MDISISGLRVLREVAERGTFTATAQALGYTQSGISRQVAAVEKAAHTRLFDRVPGGVVLTPAGSRLLPHAARVLDEIDAAERTLSGSSTTGPAIRLGMFFSAGAVLVPRALAALGRLRPDLVVTTREGSSPALVRAVRAGSLDAVVVTSRPPHRPLDSESPDLAVTTIAEVTLMVAVAASGPLGDRESVTRVELMDQRWIVAPSRTEEPLLGAWPSLPGKPHVAHVARDWMTKSSLVTAGLGVTTVASNMADVLPAGVRLLRVDDGPTESRRVVLARRGGRVDPAIAAMIDALRGTAG</sequence>
<protein>
    <submittedName>
        <fullName evidence="7">LysR family transcriptional regulator</fullName>
    </submittedName>
</protein>
<evidence type="ECO:0000313" key="7">
    <source>
        <dbReference type="EMBL" id="WUM22169.1"/>
    </source>
</evidence>
<keyword evidence="4" id="KW-0010">Activator</keyword>
<evidence type="ECO:0000259" key="6">
    <source>
        <dbReference type="PROSITE" id="PS50931"/>
    </source>
</evidence>
<keyword evidence="8" id="KW-1185">Reference proteome</keyword>
<dbReference type="RefSeq" id="WP_328859094.1">
    <property type="nucleotide sequence ID" value="NZ_CP108021.1"/>
</dbReference>
<dbReference type="InterPro" id="IPR000847">
    <property type="entry name" value="LysR_HTH_N"/>
</dbReference>
<dbReference type="PANTHER" id="PTHR30346">
    <property type="entry name" value="TRANSCRIPTIONAL DUAL REGULATOR HCAR-RELATED"/>
    <property type="match status" value="1"/>
</dbReference>
<dbReference type="Proteomes" id="UP001432128">
    <property type="component" value="Chromosome"/>
</dbReference>
<evidence type="ECO:0000313" key="8">
    <source>
        <dbReference type="Proteomes" id="UP001432128"/>
    </source>
</evidence>
<dbReference type="SUPFAM" id="SSF46785">
    <property type="entry name" value="Winged helix' DNA-binding domain"/>
    <property type="match status" value="1"/>
</dbReference>
<dbReference type="AlphaFoldDB" id="A0AAU4K804"/>
<dbReference type="SUPFAM" id="SSF53850">
    <property type="entry name" value="Periplasmic binding protein-like II"/>
    <property type="match status" value="1"/>
</dbReference>
<comment type="similarity">
    <text evidence="1">Belongs to the LysR transcriptional regulatory family.</text>
</comment>
<dbReference type="Pfam" id="PF00126">
    <property type="entry name" value="HTH_1"/>
    <property type="match status" value="1"/>
</dbReference>
<dbReference type="InterPro" id="IPR036388">
    <property type="entry name" value="WH-like_DNA-bd_sf"/>
</dbReference>
<dbReference type="GO" id="GO:0003700">
    <property type="term" value="F:DNA-binding transcription factor activity"/>
    <property type="evidence" value="ECO:0007669"/>
    <property type="project" value="InterPro"/>
</dbReference>
<dbReference type="Pfam" id="PF03466">
    <property type="entry name" value="LysR_substrate"/>
    <property type="match status" value="1"/>
</dbReference>
<feature type="domain" description="HTH lysR-type" evidence="6">
    <location>
        <begin position="1"/>
        <end position="60"/>
    </location>
</feature>
<reference evidence="7 8" key="1">
    <citation type="submission" date="2022-10" db="EMBL/GenBank/DDBJ databases">
        <title>The complete genomes of actinobacterial strains from the NBC collection.</title>
        <authorList>
            <person name="Joergensen T.S."/>
            <person name="Alvarez Arevalo M."/>
            <person name="Sterndorff E.B."/>
            <person name="Faurdal D."/>
            <person name="Vuksanovic O."/>
            <person name="Mourched A.-S."/>
            <person name="Charusanti P."/>
            <person name="Shaw S."/>
            <person name="Blin K."/>
            <person name="Weber T."/>
        </authorList>
    </citation>
    <scope>NUCLEOTIDE SEQUENCE [LARGE SCALE GENOMIC DNA]</scope>
    <source>
        <strain evidence="7 8">NBC_00319</strain>
    </source>
</reference>
<dbReference type="EMBL" id="CP108021">
    <property type="protein sequence ID" value="WUM22169.1"/>
    <property type="molecule type" value="Genomic_DNA"/>
</dbReference>
<dbReference type="InterPro" id="IPR005119">
    <property type="entry name" value="LysR_subst-bd"/>
</dbReference>
<dbReference type="FunFam" id="1.10.10.10:FF:000001">
    <property type="entry name" value="LysR family transcriptional regulator"/>
    <property type="match status" value="1"/>
</dbReference>
<evidence type="ECO:0000256" key="5">
    <source>
        <dbReference type="ARBA" id="ARBA00023163"/>
    </source>
</evidence>
<dbReference type="GO" id="GO:0003677">
    <property type="term" value="F:DNA binding"/>
    <property type="evidence" value="ECO:0007669"/>
    <property type="project" value="UniProtKB-KW"/>
</dbReference>